<evidence type="ECO:0008006" key="4">
    <source>
        <dbReference type="Google" id="ProtNLM"/>
    </source>
</evidence>
<keyword evidence="3" id="KW-1185">Reference proteome</keyword>
<dbReference type="Proteomes" id="UP000184383">
    <property type="component" value="Unassembled WGS sequence"/>
</dbReference>
<proteinExistence type="predicted"/>
<feature type="region of interest" description="Disordered" evidence="1">
    <location>
        <begin position="1"/>
        <end position="47"/>
    </location>
</feature>
<accession>A0A1L9R4N4</accession>
<feature type="region of interest" description="Disordered" evidence="1">
    <location>
        <begin position="170"/>
        <end position="189"/>
    </location>
</feature>
<dbReference type="EMBL" id="KV878218">
    <property type="protein sequence ID" value="OJJ29876.1"/>
    <property type="molecule type" value="Genomic_DNA"/>
</dbReference>
<dbReference type="PANTHER" id="PTHR38116:SF1">
    <property type="entry name" value="BZIP DOMAIN-CONTAINING PROTEIN"/>
    <property type="match status" value="1"/>
</dbReference>
<organism evidence="2 3">
    <name type="scientific">Aspergillus wentii DTO 134E9</name>
    <dbReference type="NCBI Taxonomy" id="1073089"/>
    <lineage>
        <taxon>Eukaryota</taxon>
        <taxon>Fungi</taxon>
        <taxon>Dikarya</taxon>
        <taxon>Ascomycota</taxon>
        <taxon>Pezizomycotina</taxon>
        <taxon>Eurotiomycetes</taxon>
        <taxon>Eurotiomycetidae</taxon>
        <taxon>Eurotiales</taxon>
        <taxon>Aspergillaceae</taxon>
        <taxon>Aspergillus</taxon>
        <taxon>Aspergillus subgen. Cremei</taxon>
    </lineage>
</organism>
<evidence type="ECO:0000313" key="3">
    <source>
        <dbReference type="Proteomes" id="UP000184383"/>
    </source>
</evidence>
<sequence length="308" mass="35809">MSTSAEMHGDLIASGIAISSQSREPSREERRRNQNRVNQQAWRQRRRDRRAAEQLARTQQLYREQATAAVVPASSTDYVVPDLSSLLDLIRGESQYDRSTARDCQLTHPGLSRLLSVFEAAAYQSYRGNPRADHRLTLVKLNVFRAFVCNITALGYTREGMTDDSLSRFSINGPQPASTPAESIPASLQPTALQRSQPHHPWLDFFPFARLRDKLIQYEDYMDESQFCRDLMGFWTMPDEDNCIIVWGDPWDPMNWEITETFLQKWGRLVKECPEIMWSTNYWRHVRGEKRLTWRASFDQLRVLPVHL</sequence>
<protein>
    <recommendedName>
        <fullName evidence="4">BZIP domain-containing protein</fullName>
    </recommendedName>
</protein>
<dbReference type="InterPro" id="IPR021833">
    <property type="entry name" value="DUF3425"/>
</dbReference>
<dbReference type="Pfam" id="PF11905">
    <property type="entry name" value="DUF3425"/>
    <property type="match status" value="1"/>
</dbReference>
<evidence type="ECO:0000313" key="2">
    <source>
        <dbReference type="EMBL" id="OJJ29876.1"/>
    </source>
</evidence>
<name>A0A1L9R4N4_ASPWE</name>
<reference evidence="3" key="1">
    <citation type="journal article" date="2017" name="Genome Biol.">
        <title>Comparative genomics reveals high biological diversity and specific adaptations in the industrially and medically important fungal genus Aspergillus.</title>
        <authorList>
            <person name="de Vries R.P."/>
            <person name="Riley R."/>
            <person name="Wiebenga A."/>
            <person name="Aguilar-Osorio G."/>
            <person name="Amillis S."/>
            <person name="Uchima C.A."/>
            <person name="Anderluh G."/>
            <person name="Asadollahi M."/>
            <person name="Askin M."/>
            <person name="Barry K."/>
            <person name="Battaglia E."/>
            <person name="Bayram O."/>
            <person name="Benocci T."/>
            <person name="Braus-Stromeyer S.A."/>
            <person name="Caldana C."/>
            <person name="Canovas D."/>
            <person name="Cerqueira G.C."/>
            <person name="Chen F."/>
            <person name="Chen W."/>
            <person name="Choi C."/>
            <person name="Clum A."/>
            <person name="Dos Santos R.A."/>
            <person name="Damasio A.R."/>
            <person name="Diallinas G."/>
            <person name="Emri T."/>
            <person name="Fekete E."/>
            <person name="Flipphi M."/>
            <person name="Freyberg S."/>
            <person name="Gallo A."/>
            <person name="Gournas C."/>
            <person name="Habgood R."/>
            <person name="Hainaut M."/>
            <person name="Harispe M.L."/>
            <person name="Henrissat B."/>
            <person name="Hilden K.S."/>
            <person name="Hope R."/>
            <person name="Hossain A."/>
            <person name="Karabika E."/>
            <person name="Karaffa L."/>
            <person name="Karanyi Z."/>
            <person name="Krasevec N."/>
            <person name="Kuo A."/>
            <person name="Kusch H."/>
            <person name="LaButti K."/>
            <person name="Lagendijk E.L."/>
            <person name="Lapidus A."/>
            <person name="Levasseur A."/>
            <person name="Lindquist E."/>
            <person name="Lipzen A."/>
            <person name="Logrieco A.F."/>
            <person name="MacCabe A."/>
            <person name="Maekelae M.R."/>
            <person name="Malavazi I."/>
            <person name="Melin P."/>
            <person name="Meyer V."/>
            <person name="Mielnichuk N."/>
            <person name="Miskei M."/>
            <person name="Molnar A.P."/>
            <person name="Mule G."/>
            <person name="Ngan C.Y."/>
            <person name="Orejas M."/>
            <person name="Orosz E."/>
            <person name="Ouedraogo J.P."/>
            <person name="Overkamp K.M."/>
            <person name="Park H.-S."/>
            <person name="Perrone G."/>
            <person name="Piumi F."/>
            <person name="Punt P.J."/>
            <person name="Ram A.F."/>
            <person name="Ramon A."/>
            <person name="Rauscher S."/>
            <person name="Record E."/>
            <person name="Riano-Pachon D.M."/>
            <person name="Robert V."/>
            <person name="Roehrig J."/>
            <person name="Ruller R."/>
            <person name="Salamov A."/>
            <person name="Salih N.S."/>
            <person name="Samson R.A."/>
            <person name="Sandor E."/>
            <person name="Sanguinetti M."/>
            <person name="Schuetze T."/>
            <person name="Sepcic K."/>
            <person name="Shelest E."/>
            <person name="Sherlock G."/>
            <person name="Sophianopoulou V."/>
            <person name="Squina F.M."/>
            <person name="Sun H."/>
            <person name="Susca A."/>
            <person name="Todd R.B."/>
            <person name="Tsang A."/>
            <person name="Unkles S.E."/>
            <person name="van de Wiele N."/>
            <person name="van Rossen-Uffink D."/>
            <person name="Oliveira J.V."/>
            <person name="Vesth T.C."/>
            <person name="Visser J."/>
            <person name="Yu J.-H."/>
            <person name="Zhou M."/>
            <person name="Andersen M.R."/>
            <person name="Archer D.B."/>
            <person name="Baker S.E."/>
            <person name="Benoit I."/>
            <person name="Brakhage A.A."/>
            <person name="Braus G.H."/>
            <person name="Fischer R."/>
            <person name="Frisvad J.C."/>
            <person name="Goldman G.H."/>
            <person name="Houbraken J."/>
            <person name="Oakley B."/>
            <person name="Pocsi I."/>
            <person name="Scazzocchio C."/>
            <person name="Seiboth B."/>
            <person name="vanKuyk P.A."/>
            <person name="Wortman J."/>
            <person name="Dyer P.S."/>
            <person name="Grigoriev I.V."/>
        </authorList>
    </citation>
    <scope>NUCLEOTIDE SEQUENCE [LARGE SCALE GENOMIC DNA]</scope>
    <source>
        <strain evidence="3">DTO 134E9</strain>
    </source>
</reference>
<dbReference type="OrthoDB" id="2245989at2759"/>
<gene>
    <name evidence="2" type="ORF">ASPWEDRAFT_177609</name>
</gene>
<dbReference type="AlphaFoldDB" id="A0A1L9R4N4"/>
<dbReference type="GeneID" id="63747538"/>
<dbReference type="VEuPathDB" id="FungiDB:ASPWEDRAFT_177609"/>
<dbReference type="RefSeq" id="XP_040683553.1">
    <property type="nucleotide sequence ID" value="XM_040831690.1"/>
</dbReference>
<evidence type="ECO:0000256" key="1">
    <source>
        <dbReference type="SAM" id="MobiDB-lite"/>
    </source>
</evidence>
<dbReference type="PANTHER" id="PTHR38116">
    <property type="entry name" value="CHROMOSOME 7, WHOLE GENOME SHOTGUN SEQUENCE"/>
    <property type="match status" value="1"/>
</dbReference>